<organism evidence="3 4">
    <name type="scientific">Salininema proteolyticum</name>
    <dbReference type="NCBI Taxonomy" id="1607685"/>
    <lineage>
        <taxon>Bacteria</taxon>
        <taxon>Bacillati</taxon>
        <taxon>Actinomycetota</taxon>
        <taxon>Actinomycetes</taxon>
        <taxon>Glycomycetales</taxon>
        <taxon>Glycomycetaceae</taxon>
        <taxon>Salininema</taxon>
    </lineage>
</organism>
<dbReference type="EMBL" id="JBHSDK010000043">
    <property type="protein sequence ID" value="MFC4337633.1"/>
    <property type="molecule type" value="Genomic_DNA"/>
</dbReference>
<dbReference type="SUPFAM" id="SSF52038">
    <property type="entry name" value="Barstar-related"/>
    <property type="match status" value="1"/>
</dbReference>
<dbReference type="Gene3D" id="3.30.370.10">
    <property type="entry name" value="Barstar-like"/>
    <property type="match status" value="1"/>
</dbReference>
<comment type="similarity">
    <text evidence="1">Belongs to the barstar family.</text>
</comment>
<evidence type="ECO:0000313" key="4">
    <source>
        <dbReference type="Proteomes" id="UP001595823"/>
    </source>
</evidence>
<accession>A0ABV8U3E6</accession>
<dbReference type="InterPro" id="IPR035905">
    <property type="entry name" value="Barstar-like_sf"/>
</dbReference>
<feature type="domain" description="Barstar (barnase inhibitor)" evidence="2">
    <location>
        <begin position="43"/>
        <end position="121"/>
    </location>
</feature>
<reference evidence="4" key="1">
    <citation type="journal article" date="2019" name="Int. J. Syst. Evol. Microbiol.">
        <title>The Global Catalogue of Microorganisms (GCM) 10K type strain sequencing project: providing services to taxonomists for standard genome sequencing and annotation.</title>
        <authorList>
            <consortium name="The Broad Institute Genomics Platform"/>
            <consortium name="The Broad Institute Genome Sequencing Center for Infectious Disease"/>
            <person name="Wu L."/>
            <person name="Ma J."/>
        </authorList>
    </citation>
    <scope>NUCLEOTIDE SEQUENCE [LARGE SCALE GENOMIC DNA]</scope>
    <source>
        <strain evidence="4">IBRC-M 10908</strain>
    </source>
</reference>
<evidence type="ECO:0000256" key="1">
    <source>
        <dbReference type="ARBA" id="ARBA00006845"/>
    </source>
</evidence>
<dbReference type="Proteomes" id="UP001595823">
    <property type="component" value="Unassembled WGS sequence"/>
</dbReference>
<dbReference type="RefSeq" id="WP_380624820.1">
    <property type="nucleotide sequence ID" value="NZ_JBHSDK010000043.1"/>
</dbReference>
<sequence length="151" mass="17450">MHSFLSLNGNIWKDPRPGIFVEDAHGSIPLHAVFPPKSECLLVSLEGTEMVDEDAVFDVFFRRLHFPQYFGWNWDAMRDCLGDLSWIGQERILIAINDWDHVMSKQPEKFGLLVKLLATTVHRHFAPFPIREDSKPWMRIVAWPAGSPIRP</sequence>
<evidence type="ECO:0000259" key="2">
    <source>
        <dbReference type="Pfam" id="PF01337"/>
    </source>
</evidence>
<dbReference type="InterPro" id="IPR000468">
    <property type="entry name" value="Barstar"/>
</dbReference>
<evidence type="ECO:0000313" key="3">
    <source>
        <dbReference type="EMBL" id="MFC4337633.1"/>
    </source>
</evidence>
<dbReference type="Pfam" id="PF01337">
    <property type="entry name" value="Barstar"/>
    <property type="match status" value="1"/>
</dbReference>
<name>A0ABV8U3E6_9ACTN</name>
<gene>
    <name evidence="3" type="ORF">ACFPET_20770</name>
</gene>
<comment type="caution">
    <text evidence="3">The sequence shown here is derived from an EMBL/GenBank/DDBJ whole genome shotgun (WGS) entry which is preliminary data.</text>
</comment>
<protein>
    <submittedName>
        <fullName evidence="3">Barstar family protein</fullName>
    </submittedName>
</protein>
<proteinExistence type="inferred from homology"/>
<keyword evidence="4" id="KW-1185">Reference proteome</keyword>